<name>A0A0V0U3N6_9BILA</name>
<keyword evidence="2" id="KW-1185">Reference proteome</keyword>
<gene>
    <name evidence="1" type="ORF">T05_1272</name>
</gene>
<organism evidence="1 2">
    <name type="scientific">Trichinella murrelli</name>
    <dbReference type="NCBI Taxonomy" id="144512"/>
    <lineage>
        <taxon>Eukaryota</taxon>
        <taxon>Metazoa</taxon>
        <taxon>Ecdysozoa</taxon>
        <taxon>Nematoda</taxon>
        <taxon>Enoplea</taxon>
        <taxon>Dorylaimia</taxon>
        <taxon>Trichinellida</taxon>
        <taxon>Trichinellidae</taxon>
        <taxon>Trichinella</taxon>
    </lineage>
</organism>
<evidence type="ECO:0000313" key="1">
    <source>
        <dbReference type="EMBL" id="KRX45872.1"/>
    </source>
</evidence>
<reference evidence="1 2" key="1">
    <citation type="submission" date="2015-01" db="EMBL/GenBank/DDBJ databases">
        <title>Evolution of Trichinella species and genotypes.</title>
        <authorList>
            <person name="Korhonen P.K."/>
            <person name="Edoardo P."/>
            <person name="Giuseppe L.R."/>
            <person name="Gasser R.B."/>
        </authorList>
    </citation>
    <scope>NUCLEOTIDE SEQUENCE [LARGE SCALE GENOMIC DNA]</scope>
    <source>
        <strain evidence="1">ISS417</strain>
    </source>
</reference>
<dbReference type="EMBL" id="JYDJ01000068">
    <property type="protein sequence ID" value="KRX45872.1"/>
    <property type="molecule type" value="Genomic_DNA"/>
</dbReference>
<protein>
    <submittedName>
        <fullName evidence="1">Uncharacterized protein</fullName>
    </submittedName>
</protein>
<dbReference type="AlphaFoldDB" id="A0A0V0U3N6"/>
<sequence>MERRKFYFNIIIAKSPIRKLQMRRRKSTSEPNCIQKVILFFGSASLGTLALRRRVLTNLTPSVDGSTAY</sequence>
<proteinExistence type="predicted"/>
<dbReference type="Proteomes" id="UP000055048">
    <property type="component" value="Unassembled WGS sequence"/>
</dbReference>
<accession>A0A0V0U3N6</accession>
<evidence type="ECO:0000313" key="2">
    <source>
        <dbReference type="Proteomes" id="UP000055048"/>
    </source>
</evidence>
<comment type="caution">
    <text evidence="1">The sequence shown here is derived from an EMBL/GenBank/DDBJ whole genome shotgun (WGS) entry which is preliminary data.</text>
</comment>